<keyword evidence="8" id="KW-0966">Cell projection</keyword>
<gene>
    <name evidence="8" type="ORF">E2626_00985</name>
</gene>
<dbReference type="Pfam" id="PF02465">
    <property type="entry name" value="FliD_N"/>
    <property type="match status" value="1"/>
</dbReference>
<dbReference type="OrthoDB" id="9776025at2"/>
<dbReference type="PANTHER" id="PTHR30288:SF0">
    <property type="entry name" value="FLAGELLAR HOOK-ASSOCIATED PROTEIN 2"/>
    <property type="match status" value="1"/>
</dbReference>
<evidence type="ECO:0000313" key="9">
    <source>
        <dbReference type="Proteomes" id="UP000297776"/>
    </source>
</evidence>
<dbReference type="InterPro" id="IPR010809">
    <property type="entry name" value="FliD_C"/>
</dbReference>
<reference evidence="8 9" key="1">
    <citation type="submission" date="2019-03" db="EMBL/GenBank/DDBJ databases">
        <authorList>
            <person name="Yang Y."/>
        </authorList>
    </citation>
    <scope>NUCLEOTIDE SEQUENCE [LARGE SCALE GENOMIC DNA]</scope>
    <source>
        <strain evidence="8 9">ASL-1</strain>
    </source>
</reference>
<dbReference type="InterPro" id="IPR040026">
    <property type="entry name" value="FliD"/>
</dbReference>
<comment type="caution">
    <text evidence="8">The sequence shown here is derived from an EMBL/GenBank/DDBJ whole genome shotgun (WGS) entry which is preliminary data.</text>
</comment>
<organism evidence="8 9">
    <name type="scientific">Jeotgalibacillus salarius</name>
    <dbReference type="NCBI Taxonomy" id="546023"/>
    <lineage>
        <taxon>Bacteria</taxon>
        <taxon>Bacillati</taxon>
        <taxon>Bacillota</taxon>
        <taxon>Bacilli</taxon>
        <taxon>Bacillales</taxon>
        <taxon>Caryophanaceae</taxon>
        <taxon>Jeotgalibacillus</taxon>
    </lineage>
</organism>
<evidence type="ECO:0000256" key="5">
    <source>
        <dbReference type="RuleBase" id="RU362066"/>
    </source>
</evidence>
<proteinExistence type="inferred from homology"/>
<feature type="domain" description="Flagellar hook-associated protein 2 C-terminal" evidence="7">
    <location>
        <begin position="240"/>
        <end position="498"/>
    </location>
</feature>
<evidence type="ECO:0000256" key="3">
    <source>
        <dbReference type="ARBA" id="ARBA00023054"/>
    </source>
</evidence>
<evidence type="ECO:0000256" key="1">
    <source>
        <dbReference type="ARBA" id="ARBA00009764"/>
    </source>
</evidence>
<dbReference type="Proteomes" id="UP000297776">
    <property type="component" value="Unassembled WGS sequence"/>
</dbReference>
<name>A0A4Y8LPK4_9BACL</name>
<evidence type="ECO:0000256" key="4">
    <source>
        <dbReference type="ARBA" id="ARBA00023143"/>
    </source>
</evidence>
<dbReference type="GO" id="GO:0005576">
    <property type="term" value="C:extracellular region"/>
    <property type="evidence" value="ECO:0007669"/>
    <property type="project" value="UniProtKB-SubCell"/>
</dbReference>
<comment type="subunit">
    <text evidence="2 5">Homopentamer.</text>
</comment>
<accession>A0A4Y8LPK4</accession>
<keyword evidence="5" id="KW-0964">Secreted</keyword>
<feature type="domain" description="Flagellar hook-associated protein 2 N-terminal" evidence="6">
    <location>
        <begin position="8"/>
        <end position="103"/>
    </location>
</feature>
<evidence type="ECO:0000259" key="6">
    <source>
        <dbReference type="Pfam" id="PF02465"/>
    </source>
</evidence>
<keyword evidence="9" id="KW-1185">Reference proteome</keyword>
<dbReference type="GO" id="GO:0071973">
    <property type="term" value="P:bacterial-type flagellum-dependent cell motility"/>
    <property type="evidence" value="ECO:0007669"/>
    <property type="project" value="TreeGrafter"/>
</dbReference>
<dbReference type="EMBL" id="SORX01000001">
    <property type="protein sequence ID" value="TFE03931.1"/>
    <property type="molecule type" value="Genomic_DNA"/>
</dbReference>
<evidence type="ECO:0000256" key="2">
    <source>
        <dbReference type="ARBA" id="ARBA00011255"/>
    </source>
</evidence>
<evidence type="ECO:0000259" key="7">
    <source>
        <dbReference type="Pfam" id="PF07195"/>
    </source>
</evidence>
<dbReference type="GO" id="GO:0007155">
    <property type="term" value="P:cell adhesion"/>
    <property type="evidence" value="ECO:0007669"/>
    <property type="project" value="InterPro"/>
</dbReference>
<dbReference type="GO" id="GO:0009421">
    <property type="term" value="C:bacterial-type flagellum filament cap"/>
    <property type="evidence" value="ECO:0007669"/>
    <property type="project" value="InterPro"/>
</dbReference>
<comment type="similarity">
    <text evidence="1 5">Belongs to the FliD family.</text>
</comment>
<evidence type="ECO:0000313" key="8">
    <source>
        <dbReference type="EMBL" id="TFE03931.1"/>
    </source>
</evidence>
<dbReference type="GO" id="GO:0009424">
    <property type="term" value="C:bacterial-type flagellum hook"/>
    <property type="evidence" value="ECO:0007669"/>
    <property type="project" value="UniProtKB-UniRule"/>
</dbReference>
<keyword evidence="3" id="KW-0175">Coiled coil</keyword>
<keyword evidence="4 5" id="KW-0975">Bacterial flagellum</keyword>
<comment type="subcellular location">
    <subcellularLocation>
        <location evidence="5">Secreted</location>
    </subcellularLocation>
    <subcellularLocation>
        <location evidence="5">Bacterial flagellum</location>
    </subcellularLocation>
</comment>
<keyword evidence="8" id="KW-0282">Flagellum</keyword>
<dbReference type="PANTHER" id="PTHR30288">
    <property type="entry name" value="FLAGELLAR CAP/ASSEMBLY PROTEIN FLID"/>
    <property type="match status" value="1"/>
</dbReference>
<dbReference type="NCBIfam" id="NF005833">
    <property type="entry name" value="PRK07737.1"/>
    <property type="match status" value="1"/>
</dbReference>
<keyword evidence="8" id="KW-0969">Cilium</keyword>
<sequence>MRIGGLASGMDTDSMIKEMMAAHRIPLDKIVQQKQYMEYQRDDYRDLNRKMNDFSNLTFDTILRPSTYSQKTISSSSSALSIKSVSATSDVSGSIDVTQVAEAASMRSKSELAGVDPNAKLDPNYDHEANGDKSITIQAIQADGTLGEPQTIDYNPAEETMNTLISKINKTGTVDMFFDSFTGKVSMSAKHTGDAVDANGNDVAEINLIGDFFTNTLKLDEDNVTAANLADPANSNGSIGKNAKFTYNGLETERSSNTFRINGFEFTVNDETNGDVKFSSSPNTENILESIVKFTDEYNKLIAEIKGKTSETKYRDFPPLTDEQRSELTEKEAELWDEKAMSGTLRGDSTLNRALDTMRRDLGSMVGGLAGANRLAEFGITTSKDYRENGKLVIDEAKLRTAITTDPNGIYELFANDSDNPEEKGLGRRLRETISTTREQIIERAGRDTSVGNTFTLGRGISNKDDQIERFEDRLNMMENRYHQQFAAMEAAIQKANQQSTYLMNAFGGGQQM</sequence>
<dbReference type="AlphaFoldDB" id="A0A4Y8LPK4"/>
<protein>
    <recommendedName>
        <fullName evidence="5">Flagellar hook-associated protein 2</fullName>
        <shortName evidence="5">HAP2</shortName>
    </recommendedName>
    <alternativeName>
        <fullName evidence="5">Flagellar cap protein</fullName>
    </alternativeName>
</protein>
<dbReference type="InterPro" id="IPR003481">
    <property type="entry name" value="FliD_N"/>
</dbReference>
<dbReference type="RefSeq" id="WP_134378712.1">
    <property type="nucleotide sequence ID" value="NZ_SORX01000001.1"/>
</dbReference>
<comment type="function">
    <text evidence="5">Required for morphogenesis and for the elongation of the flagellar filament by facilitating polymerization of the flagellin monomers at the tip of growing filament. Forms a capping structure, which prevents flagellin subunits (transported through the central channel of the flagellum) from leaking out without polymerization at the distal end.</text>
</comment>
<dbReference type="Pfam" id="PF07195">
    <property type="entry name" value="FliD_C"/>
    <property type="match status" value="1"/>
</dbReference>